<protein>
    <recommendedName>
        <fullName evidence="5">PH domain-containing protein</fullName>
    </recommendedName>
</protein>
<dbReference type="InterPro" id="IPR011993">
    <property type="entry name" value="PH-like_dom_sf"/>
</dbReference>
<dbReference type="AlphaFoldDB" id="A0A1Y3EV26"/>
<evidence type="ECO:0000313" key="3">
    <source>
        <dbReference type="EMBL" id="OUC47359.1"/>
    </source>
</evidence>
<dbReference type="GO" id="GO:0016020">
    <property type="term" value="C:membrane"/>
    <property type="evidence" value="ECO:0007669"/>
    <property type="project" value="UniProtKB-SubCell"/>
</dbReference>
<evidence type="ECO:0000256" key="1">
    <source>
        <dbReference type="ARBA" id="ARBA00004370"/>
    </source>
</evidence>
<evidence type="ECO:0000313" key="4">
    <source>
        <dbReference type="Proteomes" id="UP000243006"/>
    </source>
</evidence>
<dbReference type="InterPro" id="IPR039680">
    <property type="entry name" value="PLEKHB1/2"/>
</dbReference>
<proteinExistence type="predicted"/>
<keyword evidence="2" id="KW-0472">Membrane</keyword>
<dbReference type="Proteomes" id="UP000243006">
    <property type="component" value="Unassembled WGS sequence"/>
</dbReference>
<reference evidence="3 4" key="1">
    <citation type="submission" date="2015-04" db="EMBL/GenBank/DDBJ databases">
        <title>Draft genome of the roundworm Trichinella nativa.</title>
        <authorList>
            <person name="Mitreva M."/>
        </authorList>
    </citation>
    <scope>NUCLEOTIDE SEQUENCE [LARGE SCALE GENOMIC DNA]</scope>
    <source>
        <strain evidence="3 4">ISS45</strain>
    </source>
</reference>
<evidence type="ECO:0000256" key="2">
    <source>
        <dbReference type="ARBA" id="ARBA00023136"/>
    </source>
</evidence>
<accession>A0A1Y3EV26</accession>
<dbReference type="GO" id="GO:0045595">
    <property type="term" value="P:regulation of cell differentiation"/>
    <property type="evidence" value="ECO:0007669"/>
    <property type="project" value="TreeGrafter"/>
</dbReference>
<dbReference type="SUPFAM" id="SSF50729">
    <property type="entry name" value="PH domain-like"/>
    <property type="match status" value="1"/>
</dbReference>
<dbReference type="PANTHER" id="PTHR14309:SF10">
    <property type="entry name" value="PH DOMAIN-CONTAINING PROTEIN"/>
    <property type="match status" value="1"/>
</dbReference>
<dbReference type="EMBL" id="LVZM01004674">
    <property type="protein sequence ID" value="OUC47359.1"/>
    <property type="molecule type" value="Genomic_DNA"/>
</dbReference>
<sequence>MEVVDCTPYTVAKCGWVKRQTSVLHRWKDAWLVLYKSGRLVVYNSCNSSNIIHCVNLPSECPQILRNYLGGLTPPNGRSENSLFGLKSSCKILHFSGENEDDAFLCKSPKIFSFYYFVKMMAEKFLLATELIISEMLQTNNRIIDNEAICTVELRLRAWISSIEEFLEVEGSGFPPSFTYVYRAPAYPPRAVNWLPIGLPVSYPRLHYGRYCDGLAAATLAGATAGLFLPSSPVRTNRQQSENERTQTVFSLYLENRDMMHGCMDG</sequence>
<comment type="caution">
    <text evidence="3">The sequence shown here is derived from an EMBL/GenBank/DDBJ whole genome shotgun (WGS) entry which is preliminary data.</text>
</comment>
<name>A0A1Y3EV26_9BILA</name>
<dbReference type="Gene3D" id="2.30.29.30">
    <property type="entry name" value="Pleckstrin-homology domain (PH domain)/Phosphotyrosine-binding domain (PTB)"/>
    <property type="match status" value="1"/>
</dbReference>
<gene>
    <name evidence="3" type="ORF">D917_06996</name>
</gene>
<organism evidence="3 4">
    <name type="scientific">Trichinella nativa</name>
    <dbReference type="NCBI Taxonomy" id="6335"/>
    <lineage>
        <taxon>Eukaryota</taxon>
        <taxon>Metazoa</taxon>
        <taxon>Ecdysozoa</taxon>
        <taxon>Nematoda</taxon>
        <taxon>Enoplea</taxon>
        <taxon>Dorylaimia</taxon>
        <taxon>Trichinellida</taxon>
        <taxon>Trichinellidae</taxon>
        <taxon>Trichinella</taxon>
    </lineage>
</organism>
<comment type="subcellular location">
    <subcellularLocation>
        <location evidence="1">Membrane</location>
    </subcellularLocation>
</comment>
<evidence type="ECO:0008006" key="5">
    <source>
        <dbReference type="Google" id="ProtNLM"/>
    </source>
</evidence>
<dbReference type="PANTHER" id="PTHR14309">
    <property type="entry name" value="EXPRESSED PROTEIN"/>
    <property type="match status" value="1"/>
</dbReference>